<feature type="domain" description="Glycosyltransferase 2-like" evidence="1">
    <location>
        <begin position="15"/>
        <end position="99"/>
    </location>
</feature>
<organism evidence="2 3">
    <name type="scientific">Mycobacterium paragordonae</name>
    <dbReference type="NCBI Taxonomy" id="1389713"/>
    <lineage>
        <taxon>Bacteria</taxon>
        <taxon>Bacillati</taxon>
        <taxon>Actinomycetota</taxon>
        <taxon>Actinomycetes</taxon>
        <taxon>Mycobacteriales</taxon>
        <taxon>Mycobacteriaceae</taxon>
        <taxon>Mycobacterium</taxon>
    </lineage>
</organism>
<dbReference type="Proteomes" id="UP000465240">
    <property type="component" value="Unassembled WGS sequence"/>
</dbReference>
<dbReference type="Gene3D" id="3.90.550.10">
    <property type="entry name" value="Spore Coat Polysaccharide Biosynthesis Protein SpsA, Chain A"/>
    <property type="match status" value="1"/>
</dbReference>
<dbReference type="PANTHER" id="PTHR43630">
    <property type="entry name" value="POLY-BETA-1,6-N-ACETYL-D-GLUCOSAMINE SYNTHASE"/>
    <property type="match status" value="1"/>
</dbReference>
<dbReference type="InterPro" id="IPR029044">
    <property type="entry name" value="Nucleotide-diphossugar_trans"/>
</dbReference>
<dbReference type="SUPFAM" id="SSF53448">
    <property type="entry name" value="Nucleotide-diphospho-sugar transferases"/>
    <property type="match status" value="1"/>
</dbReference>
<protein>
    <recommendedName>
        <fullName evidence="1">Glycosyltransferase 2-like domain-containing protein</fullName>
    </recommendedName>
</protein>
<dbReference type="Pfam" id="PF00535">
    <property type="entry name" value="Glycos_transf_2"/>
    <property type="match status" value="1"/>
</dbReference>
<dbReference type="EMBL" id="BLKX01000001">
    <property type="protein sequence ID" value="GFG81736.1"/>
    <property type="molecule type" value="Genomic_DNA"/>
</dbReference>
<evidence type="ECO:0000313" key="3">
    <source>
        <dbReference type="Proteomes" id="UP000465240"/>
    </source>
</evidence>
<keyword evidence="3" id="KW-1185">Reference proteome</keyword>
<evidence type="ECO:0000313" key="2">
    <source>
        <dbReference type="EMBL" id="GFG81736.1"/>
    </source>
</evidence>
<dbReference type="Gene3D" id="1.25.40.10">
    <property type="entry name" value="Tetratricopeptide repeat domain"/>
    <property type="match status" value="1"/>
</dbReference>
<dbReference type="SUPFAM" id="SSF48452">
    <property type="entry name" value="TPR-like"/>
    <property type="match status" value="1"/>
</dbReference>
<dbReference type="PANTHER" id="PTHR43630:SF2">
    <property type="entry name" value="GLYCOSYLTRANSFERASE"/>
    <property type="match status" value="1"/>
</dbReference>
<reference evidence="2 3" key="1">
    <citation type="journal article" date="2019" name="Emerg. Microbes Infect.">
        <title>Comprehensive subspecies identification of 175 nontuberculous mycobacteria species based on 7547 genomic profiles.</title>
        <authorList>
            <person name="Matsumoto Y."/>
            <person name="Kinjo T."/>
            <person name="Motooka D."/>
            <person name="Nabeya D."/>
            <person name="Jung N."/>
            <person name="Uechi K."/>
            <person name="Horii T."/>
            <person name="Iida T."/>
            <person name="Fujita J."/>
            <person name="Nakamura S."/>
        </authorList>
    </citation>
    <scope>NUCLEOTIDE SEQUENCE [LARGE SCALE GENOMIC DNA]</scope>
    <source>
        <strain evidence="2 3">JCM 18565</strain>
    </source>
</reference>
<name>A0ABQ1CBV8_9MYCO</name>
<evidence type="ECO:0000259" key="1">
    <source>
        <dbReference type="Pfam" id="PF00535"/>
    </source>
</evidence>
<comment type="caution">
    <text evidence="2">The sequence shown here is derived from an EMBL/GenBank/DDBJ whole genome shotgun (WGS) entry which is preliminary data.</text>
</comment>
<dbReference type="InterPro" id="IPR011990">
    <property type="entry name" value="TPR-like_helical_dom_sf"/>
</dbReference>
<accession>A0ABQ1CBV8</accession>
<sequence>MPGPITARPALCLNMIVRNEAHVIQELLDSVATHISSWVIVDTGSDDGTQDLIRRHMARLGIPGELHERAWRNFADNRNEALELAQGHGDYIWVMDADDPLVGEPDLTRLDADIYYMRYVDRVAYRFWRPLLFRDGLRVRYEGVIHEYPAWDDPYVAVRLEGKYHIEYRQLGARSASGQKYAQDRDLLLAEVKRNPQDERSVFLLAQTYFSLDDFANARKWYERRAEMGGSAEQVYLATFQIAQSMDRLGAPFAEVQNAYLKAWELRPTRAEALWSIACLNRVNQRYHLGYLFAKRASELPFPEEDSEMLYTRADIYSWRAMDEQAVCASYIGRVDEAFMLCRRMLAVPDLPDEERVRIARNRDALVQTMLDAACQYPEAAVQSVLASRGEGELVVSLVAGPDRDTTERALNSFLQCCTDVSQVGHFLAVDTGLSAHDRGILLDHYEFLNFVPLNPRDTPGAHFAHLRQYIKARYWLHLDKGWRFFAPENLITRLTAVLQAEPLVVQVGINVADAASLTGTSARETAVSRAPEAGRYLLTDTMANGPAMYDTTRLNRAGATRATDPDPIKKLGRQAAAAGLRFASLDEVLCITAL</sequence>
<dbReference type="RefSeq" id="WP_242460559.1">
    <property type="nucleotide sequence ID" value="NZ_BLKX01000001.1"/>
</dbReference>
<dbReference type="InterPro" id="IPR001173">
    <property type="entry name" value="Glyco_trans_2-like"/>
</dbReference>
<gene>
    <name evidence="2" type="ORF">MPRG_50120</name>
</gene>
<proteinExistence type="predicted"/>